<dbReference type="AlphaFoldDB" id="A0A6G0XUW1"/>
<dbReference type="VEuPathDB" id="FungiDB:AeMF1_016889"/>
<dbReference type="Proteomes" id="UP000481153">
    <property type="component" value="Unassembled WGS sequence"/>
</dbReference>
<gene>
    <name evidence="1" type="ORF">Ae201684_001312</name>
</gene>
<accession>A0A6G0XUW1</accession>
<comment type="caution">
    <text evidence="1">The sequence shown here is derived from an EMBL/GenBank/DDBJ whole genome shotgun (WGS) entry which is preliminary data.</text>
</comment>
<organism evidence="1 2">
    <name type="scientific">Aphanomyces euteiches</name>
    <dbReference type="NCBI Taxonomy" id="100861"/>
    <lineage>
        <taxon>Eukaryota</taxon>
        <taxon>Sar</taxon>
        <taxon>Stramenopiles</taxon>
        <taxon>Oomycota</taxon>
        <taxon>Saprolegniomycetes</taxon>
        <taxon>Saprolegniales</taxon>
        <taxon>Verrucalvaceae</taxon>
        <taxon>Aphanomyces</taxon>
    </lineage>
</organism>
<protein>
    <submittedName>
        <fullName evidence="1">Uncharacterized protein</fullName>
    </submittedName>
</protein>
<name>A0A6G0XUW1_9STRA</name>
<dbReference type="EMBL" id="VJMJ01000010">
    <property type="protein sequence ID" value="KAF0744171.1"/>
    <property type="molecule type" value="Genomic_DNA"/>
</dbReference>
<proteinExistence type="predicted"/>
<reference evidence="1 2" key="1">
    <citation type="submission" date="2019-07" db="EMBL/GenBank/DDBJ databases">
        <title>Genomics analysis of Aphanomyces spp. identifies a new class of oomycete effector associated with host adaptation.</title>
        <authorList>
            <person name="Gaulin E."/>
        </authorList>
    </citation>
    <scope>NUCLEOTIDE SEQUENCE [LARGE SCALE GENOMIC DNA]</scope>
    <source>
        <strain evidence="1 2">ATCC 201684</strain>
    </source>
</reference>
<keyword evidence="2" id="KW-1185">Reference proteome</keyword>
<sequence length="162" mass="18913">MQSTVIADEWRSPEDALAFDTLLLRSVFTRLRRRNIENGILELEFYSNQEVIDELEVHQGKKLIRQRPNLRKLHTRLASLTNIQESVSLDAFLTTRVRDKTLSFDMAKNILAELCRTQLEAEAERLRILKLNYKPMWCTRDPKMALRSPATTYNVRGKSSCM</sequence>
<evidence type="ECO:0000313" key="2">
    <source>
        <dbReference type="Proteomes" id="UP000481153"/>
    </source>
</evidence>
<evidence type="ECO:0000313" key="1">
    <source>
        <dbReference type="EMBL" id="KAF0744171.1"/>
    </source>
</evidence>